<dbReference type="Gene3D" id="3.30.160.60">
    <property type="entry name" value="Classic Zinc Finger"/>
    <property type="match status" value="4"/>
</dbReference>
<feature type="domain" description="C2H2-type" evidence="2">
    <location>
        <begin position="212"/>
        <end position="234"/>
    </location>
</feature>
<feature type="domain" description="C2H2-type" evidence="2">
    <location>
        <begin position="18"/>
        <end position="40"/>
    </location>
</feature>
<dbReference type="PANTHER" id="PTHR46742">
    <property type="entry name" value="LYSINE-RICH COILED-COIL PROTEIN 1"/>
    <property type="match status" value="1"/>
</dbReference>
<gene>
    <name evidence="3" type="primary">Zmat4_0</name>
    <name evidence="3" type="ORF">TODMEX_R06349</name>
</gene>
<reference evidence="3" key="1">
    <citation type="submission" date="2019-10" db="EMBL/GenBank/DDBJ databases">
        <title>Bird 10,000 Genomes (B10K) Project - Family phase.</title>
        <authorList>
            <person name="Zhang G."/>
        </authorList>
    </citation>
    <scope>NUCLEOTIDE SEQUENCE</scope>
    <source>
        <strain evidence="3">B10K-DU-002-69</strain>
        <tissue evidence="3">Muscle</tissue>
    </source>
</reference>
<dbReference type="SUPFAM" id="SSF57667">
    <property type="entry name" value="beta-beta-alpha zinc fingers"/>
    <property type="match status" value="4"/>
</dbReference>
<dbReference type="Proteomes" id="UP000660247">
    <property type="component" value="Unassembled WGS sequence"/>
</dbReference>
<organism evidence="3 4">
    <name type="scientific">Todus mexicanus</name>
    <name type="common">Puerto Rican tody</name>
    <dbReference type="NCBI Taxonomy" id="135184"/>
    <lineage>
        <taxon>Eukaryota</taxon>
        <taxon>Metazoa</taxon>
        <taxon>Chordata</taxon>
        <taxon>Craniata</taxon>
        <taxon>Vertebrata</taxon>
        <taxon>Euteleostomi</taxon>
        <taxon>Archelosauria</taxon>
        <taxon>Archosauria</taxon>
        <taxon>Dinosauria</taxon>
        <taxon>Saurischia</taxon>
        <taxon>Theropoda</taxon>
        <taxon>Coelurosauria</taxon>
        <taxon>Aves</taxon>
        <taxon>Neognathae</taxon>
        <taxon>Neoaves</taxon>
        <taxon>Telluraves</taxon>
        <taxon>Coraciimorphae</taxon>
        <taxon>Coraciiformes</taxon>
        <taxon>Todidae</taxon>
        <taxon>Todus</taxon>
    </lineage>
</organism>
<dbReference type="PROSITE" id="PS00028">
    <property type="entry name" value="ZINC_FINGER_C2H2_1"/>
    <property type="match status" value="3"/>
</dbReference>
<proteinExistence type="predicted"/>
<feature type="non-terminal residue" evidence="3">
    <location>
        <position position="485"/>
    </location>
</feature>
<feature type="compositionally biased region" description="Basic and acidic residues" evidence="1">
    <location>
        <begin position="445"/>
        <end position="469"/>
    </location>
</feature>
<dbReference type="PANTHER" id="PTHR46742:SF2">
    <property type="entry name" value="ZINC FINGER MATRIN-TYPE PROTEIN 1"/>
    <property type="match status" value="1"/>
</dbReference>
<dbReference type="GO" id="GO:0008270">
    <property type="term" value="F:zinc ion binding"/>
    <property type="evidence" value="ECO:0007669"/>
    <property type="project" value="InterPro"/>
</dbReference>
<evidence type="ECO:0000256" key="1">
    <source>
        <dbReference type="SAM" id="MobiDB-lite"/>
    </source>
</evidence>
<name>A0A851DPW6_TODME</name>
<feature type="domain" description="C2H2-type" evidence="2">
    <location>
        <begin position="85"/>
        <end position="107"/>
    </location>
</feature>
<dbReference type="AlphaFoldDB" id="A0A851DPW6"/>
<dbReference type="InterPro" id="IPR013087">
    <property type="entry name" value="Znf_C2H2_type"/>
</dbReference>
<feature type="compositionally biased region" description="Polar residues" evidence="1">
    <location>
        <begin position="319"/>
        <end position="333"/>
    </location>
</feature>
<evidence type="ECO:0000313" key="4">
    <source>
        <dbReference type="Proteomes" id="UP000660247"/>
    </source>
</evidence>
<evidence type="ECO:0000313" key="3">
    <source>
        <dbReference type="EMBL" id="NWI70670.1"/>
    </source>
</evidence>
<feature type="compositionally biased region" description="Basic and acidic residues" evidence="1">
    <location>
        <begin position="416"/>
        <end position="432"/>
    </location>
</feature>
<dbReference type="OrthoDB" id="1925236at2759"/>
<dbReference type="EMBL" id="WEIS01093191">
    <property type="protein sequence ID" value="NWI70670.1"/>
    <property type="molecule type" value="Genomic_DNA"/>
</dbReference>
<dbReference type="GO" id="GO:0003676">
    <property type="term" value="F:nucleic acid binding"/>
    <property type="evidence" value="ECO:0007669"/>
    <property type="project" value="InterPro"/>
</dbReference>
<keyword evidence="4" id="KW-1185">Reference proteome</keyword>
<feature type="non-terminal residue" evidence="3">
    <location>
        <position position="1"/>
    </location>
</feature>
<dbReference type="InterPro" id="IPR003604">
    <property type="entry name" value="Matrin/U1-like-C_Znf_C2H2"/>
</dbReference>
<feature type="region of interest" description="Disordered" evidence="1">
    <location>
        <begin position="416"/>
        <end position="485"/>
    </location>
</feature>
<evidence type="ECO:0000259" key="2">
    <source>
        <dbReference type="PROSITE" id="PS00028"/>
    </source>
</evidence>
<dbReference type="InterPro" id="IPR036236">
    <property type="entry name" value="Znf_C2H2_sf"/>
</dbReference>
<comment type="caution">
    <text evidence="3">The sequence shown here is derived from an EMBL/GenBank/DDBJ whole genome shotgun (WGS) entry which is preliminary data.</text>
</comment>
<dbReference type="Pfam" id="PF12874">
    <property type="entry name" value="zf-met"/>
    <property type="match status" value="4"/>
</dbReference>
<accession>A0A851DPW6</accession>
<dbReference type="SMART" id="SM00451">
    <property type="entry name" value="ZnF_U1"/>
    <property type="match status" value="4"/>
</dbReference>
<dbReference type="SMART" id="SM00355">
    <property type="entry name" value="ZnF_C2H2"/>
    <property type="match status" value="4"/>
</dbReference>
<feature type="region of interest" description="Disordered" evidence="1">
    <location>
        <begin position="319"/>
        <end position="347"/>
    </location>
</feature>
<protein>
    <submittedName>
        <fullName evidence="3">ZMAT4 protein</fullName>
    </submittedName>
</protein>
<sequence length="485" mass="55143">DDILHEAMRKDLFTGTFCKVCGAVLQSQSQRSSHYKGKRHAKNVRLYIQRHGEKAERQEHGKEEKGACIRSQMDGSGVVDSTKYCNLCNVFFTSPVVAMSHYVGKVHARELKQLSGDQAHVPALHTQPVSAEESSSSSDTRLKLNVSGKFCKLCSAPFSDPLGAQQHYEGKRHRRNETRKKLLEELGDGAFPAEYNTNGSFFSAFGVGYYECPICNVTLTSIETYVIHMQGNKHQMSLYRERFRVSVRKESKRTYDSIQDKLTVKMDYIKVQRATGLEPRKCSGKAEEEEFQDKNIKGRRDLGEVISSIIKCEQDQCSSLLSESQPPKNTGDNRSSKDLSGENRSSACEHALKETPNWHYNKGYCKEEQEEQACEVATITDKSFSLSIAESKDCLKLVLAETSTSFYRKEQKFQMKEEKKYVSEELKFDKTPTKQKRKMNSEGADVGKENEKPKRIKSEINSVSEEKSRPKDKRRKGTPAEKEQK</sequence>